<gene>
    <name evidence="6" type="ORF">FC26_GL001715</name>
</gene>
<dbReference type="CDD" id="cd16914">
    <property type="entry name" value="EcfT"/>
    <property type="match status" value="1"/>
</dbReference>
<evidence type="ECO:0000256" key="5">
    <source>
        <dbReference type="SAM" id="Phobius"/>
    </source>
</evidence>
<evidence type="ECO:0000313" key="6">
    <source>
        <dbReference type="EMBL" id="KRM61638.1"/>
    </source>
</evidence>
<sequence length="218" mass="24042">MNPSLKLLTVLLASLEISFTYNTAANLLIVVTASIYLISHRIRWRALMWLLVVPLIPAVGLFTTIYFFGAHQLATAVALFTRMYAYVFAGAAFTLTTSPLVLAHSLEQNCHLPSKFAYGTLAAFNMLPKIKTTILTIKNAAAMRGVTLSWWSPRLYFKAILVAITWSENLAQAMISHGFVEGQPRSTYSVVRVTASDIGWTIGLLVLLQAPIVWAGLH</sequence>
<accession>A0A0R2AD82</accession>
<keyword evidence="7" id="KW-1185">Reference proteome</keyword>
<dbReference type="Pfam" id="PF02361">
    <property type="entry name" value="CbiQ"/>
    <property type="match status" value="1"/>
</dbReference>
<reference evidence="6 7" key="1">
    <citation type="journal article" date="2015" name="Genome Announc.">
        <title>Expanding the biotechnology potential of lactobacilli through comparative genomics of 213 strains and associated genera.</title>
        <authorList>
            <person name="Sun Z."/>
            <person name="Harris H.M."/>
            <person name="McCann A."/>
            <person name="Guo C."/>
            <person name="Argimon S."/>
            <person name="Zhang W."/>
            <person name="Yang X."/>
            <person name="Jeffery I.B."/>
            <person name="Cooney J.C."/>
            <person name="Kagawa T.F."/>
            <person name="Liu W."/>
            <person name="Song Y."/>
            <person name="Salvetti E."/>
            <person name="Wrobel A."/>
            <person name="Rasinkangas P."/>
            <person name="Parkhill J."/>
            <person name="Rea M.C."/>
            <person name="O'Sullivan O."/>
            <person name="Ritari J."/>
            <person name="Douillard F.P."/>
            <person name="Paul Ross R."/>
            <person name="Yang R."/>
            <person name="Briner A.E."/>
            <person name="Felis G.E."/>
            <person name="de Vos W.M."/>
            <person name="Barrangou R."/>
            <person name="Klaenhammer T.R."/>
            <person name="Caufield P.W."/>
            <person name="Cui Y."/>
            <person name="Zhang H."/>
            <person name="O'Toole P.W."/>
        </authorList>
    </citation>
    <scope>NUCLEOTIDE SEQUENCE [LARGE SCALE GENOMIC DNA]</scope>
    <source>
        <strain evidence="6 7">DSM 20634</strain>
    </source>
</reference>
<feature type="transmembrane region" description="Helical" evidence="5">
    <location>
        <begin position="83"/>
        <end position="103"/>
    </location>
</feature>
<comment type="subcellular location">
    <subcellularLocation>
        <location evidence="1">Membrane</location>
        <topology evidence="1">Multi-pass membrane protein</topology>
    </subcellularLocation>
</comment>
<name>A0A0R2AD82_9LACO</name>
<dbReference type="AlphaFoldDB" id="A0A0R2AD82"/>
<dbReference type="RefSeq" id="WP_057778961.1">
    <property type="nucleotide sequence ID" value="NZ_AYYY01000025.1"/>
</dbReference>
<protein>
    <submittedName>
        <fullName evidence="6">ABC transporter</fullName>
    </submittedName>
</protein>
<keyword evidence="2 5" id="KW-0812">Transmembrane</keyword>
<dbReference type="STRING" id="1423813.FC26_GL001715"/>
<evidence type="ECO:0000256" key="4">
    <source>
        <dbReference type="ARBA" id="ARBA00023136"/>
    </source>
</evidence>
<evidence type="ECO:0000256" key="2">
    <source>
        <dbReference type="ARBA" id="ARBA00022692"/>
    </source>
</evidence>
<feature type="transmembrane region" description="Helical" evidence="5">
    <location>
        <begin position="198"/>
        <end position="217"/>
    </location>
</feature>
<dbReference type="GO" id="GO:0005886">
    <property type="term" value="C:plasma membrane"/>
    <property type="evidence" value="ECO:0007669"/>
    <property type="project" value="UniProtKB-ARBA"/>
</dbReference>
<comment type="caution">
    <text evidence="6">The sequence shown here is derived from an EMBL/GenBank/DDBJ whole genome shotgun (WGS) entry which is preliminary data.</text>
</comment>
<feature type="transmembrane region" description="Helical" evidence="5">
    <location>
        <begin position="20"/>
        <end position="39"/>
    </location>
</feature>
<dbReference type="Proteomes" id="UP000051733">
    <property type="component" value="Unassembled WGS sequence"/>
</dbReference>
<evidence type="ECO:0000256" key="1">
    <source>
        <dbReference type="ARBA" id="ARBA00004141"/>
    </source>
</evidence>
<dbReference type="InterPro" id="IPR003339">
    <property type="entry name" value="ABC/ECF_trnsptr_transmembrane"/>
</dbReference>
<dbReference type="PATRIC" id="fig|1423813.3.peg.1742"/>
<evidence type="ECO:0000256" key="3">
    <source>
        <dbReference type="ARBA" id="ARBA00022989"/>
    </source>
</evidence>
<dbReference type="EMBL" id="AYYY01000025">
    <property type="protein sequence ID" value="KRM61638.1"/>
    <property type="molecule type" value="Genomic_DNA"/>
</dbReference>
<proteinExistence type="predicted"/>
<dbReference type="OrthoDB" id="92887at2"/>
<feature type="transmembrane region" description="Helical" evidence="5">
    <location>
        <begin position="46"/>
        <end position="68"/>
    </location>
</feature>
<keyword evidence="3 5" id="KW-1133">Transmembrane helix</keyword>
<organism evidence="6 7">
    <name type="scientific">Paucilactobacillus vaccinostercus DSM 20634</name>
    <dbReference type="NCBI Taxonomy" id="1423813"/>
    <lineage>
        <taxon>Bacteria</taxon>
        <taxon>Bacillati</taxon>
        <taxon>Bacillota</taxon>
        <taxon>Bacilli</taxon>
        <taxon>Lactobacillales</taxon>
        <taxon>Lactobacillaceae</taxon>
        <taxon>Paucilactobacillus</taxon>
    </lineage>
</organism>
<keyword evidence="4 5" id="KW-0472">Membrane</keyword>
<evidence type="ECO:0000313" key="7">
    <source>
        <dbReference type="Proteomes" id="UP000051733"/>
    </source>
</evidence>